<keyword evidence="5" id="KW-0540">Nuclease</keyword>
<dbReference type="Pfam" id="PF01420">
    <property type="entry name" value="Methylase_S"/>
    <property type="match status" value="2"/>
</dbReference>
<dbReference type="GO" id="GO:0004519">
    <property type="term" value="F:endonuclease activity"/>
    <property type="evidence" value="ECO:0007669"/>
    <property type="project" value="UniProtKB-KW"/>
</dbReference>
<evidence type="ECO:0000259" key="4">
    <source>
        <dbReference type="Pfam" id="PF01420"/>
    </source>
</evidence>
<dbReference type="RefSeq" id="WP_144065033.1">
    <property type="nucleotide sequence ID" value="NZ_VJZL01000040.1"/>
</dbReference>
<dbReference type="PANTHER" id="PTHR30408">
    <property type="entry name" value="TYPE-1 RESTRICTION ENZYME ECOKI SPECIFICITY PROTEIN"/>
    <property type="match status" value="1"/>
</dbReference>
<keyword evidence="2" id="KW-0680">Restriction system</keyword>
<evidence type="ECO:0000313" key="6">
    <source>
        <dbReference type="Proteomes" id="UP000318669"/>
    </source>
</evidence>
<dbReference type="InterPro" id="IPR000055">
    <property type="entry name" value="Restrct_endonuc_typeI_TRD"/>
</dbReference>
<dbReference type="NCBIfam" id="NF047740">
    <property type="entry name" value="antiphage_MADS5"/>
    <property type="match status" value="1"/>
</dbReference>
<accession>A0A553BC38</accession>
<keyword evidence="3" id="KW-0238">DNA-binding</keyword>
<dbReference type="EMBL" id="VJZL01000040">
    <property type="protein sequence ID" value="TRX05821.1"/>
    <property type="molecule type" value="Genomic_DNA"/>
</dbReference>
<keyword evidence="5" id="KW-0378">Hydrolase</keyword>
<evidence type="ECO:0000313" key="5">
    <source>
        <dbReference type="EMBL" id="TRX05821.1"/>
    </source>
</evidence>
<name>A0A553BC38_9FLAO</name>
<dbReference type="InterPro" id="IPR044946">
    <property type="entry name" value="Restrct_endonuc_typeI_TRD_sf"/>
</dbReference>
<dbReference type="AlphaFoldDB" id="A0A553BC38"/>
<dbReference type="OrthoDB" id="9811611at2"/>
<dbReference type="Proteomes" id="UP000318669">
    <property type="component" value="Unassembled WGS sequence"/>
</dbReference>
<feature type="domain" description="Type I restriction modification DNA specificity" evidence="4">
    <location>
        <begin position="38"/>
        <end position="195"/>
    </location>
</feature>
<feature type="domain" description="Type I restriction modification DNA specificity" evidence="4">
    <location>
        <begin position="298"/>
        <end position="443"/>
    </location>
</feature>
<comment type="caution">
    <text evidence="5">The sequence shown here is derived from an EMBL/GenBank/DDBJ whole genome shotgun (WGS) entry which is preliminary data.</text>
</comment>
<dbReference type="GO" id="GO:0009307">
    <property type="term" value="P:DNA restriction-modification system"/>
    <property type="evidence" value="ECO:0007669"/>
    <property type="project" value="UniProtKB-KW"/>
</dbReference>
<reference evidence="5 6" key="1">
    <citation type="submission" date="2019-07" db="EMBL/GenBank/DDBJ databases">
        <title>Novel species of Flavobacterium.</title>
        <authorList>
            <person name="Liu Q."/>
            <person name="Xin Y.-H."/>
        </authorList>
    </citation>
    <scope>NUCLEOTIDE SEQUENCE [LARGE SCALE GENOMIC DNA]</scope>
    <source>
        <strain evidence="5 6">GSR22</strain>
    </source>
</reference>
<evidence type="ECO:0000256" key="1">
    <source>
        <dbReference type="ARBA" id="ARBA00010923"/>
    </source>
</evidence>
<keyword evidence="5" id="KW-0255">Endonuclease</keyword>
<dbReference type="Gene3D" id="3.90.220.20">
    <property type="entry name" value="DNA methylase specificity domains"/>
    <property type="match status" value="2"/>
</dbReference>
<dbReference type="PANTHER" id="PTHR30408:SF12">
    <property type="entry name" value="TYPE I RESTRICTION ENZYME MJAVIII SPECIFICITY SUBUNIT"/>
    <property type="match status" value="1"/>
</dbReference>
<proteinExistence type="inferred from homology"/>
<dbReference type="GO" id="GO:0003677">
    <property type="term" value="F:DNA binding"/>
    <property type="evidence" value="ECO:0007669"/>
    <property type="project" value="UniProtKB-KW"/>
</dbReference>
<gene>
    <name evidence="5" type="ORF">FNW11_15465</name>
</gene>
<organism evidence="5 6">
    <name type="scientific">Flavobacterium gawalongense</name>
    <dbReference type="NCBI Taxonomy" id="2594432"/>
    <lineage>
        <taxon>Bacteria</taxon>
        <taxon>Pseudomonadati</taxon>
        <taxon>Bacteroidota</taxon>
        <taxon>Flavobacteriia</taxon>
        <taxon>Flavobacteriales</taxon>
        <taxon>Flavobacteriaceae</taxon>
        <taxon>Flavobacterium</taxon>
    </lineage>
</organism>
<dbReference type="SUPFAM" id="SSF116734">
    <property type="entry name" value="DNA methylase specificity domain"/>
    <property type="match status" value="2"/>
</dbReference>
<sequence>MKTTSVSYKNIVNGSNILKPNYHLNYGKKRIDNAIKNNMVFSTLGELTESVYTGGIFKRFFIEDENYGLPYISAQHMMSSNPLGEAKLISKKYTPRQEDMTLKNTQILVSCAGTIGNVRLISKDLEGIIGSQDIIRVIANNSKAPYGYVYAYLATPTAYNYMQSYIYGSVVPRIEPKTLSRLPVPFIDVRKQNEIHNLIVEASELRFQANKLLETIVKEIESTYSFKSNEKIFSLNISDIKKGDKHTIENRLESDFYQPATSYLIEQIKKDQWDYLGDLSLEINRSGLRERKFVENGIPLITGQNLNMARLQDLKKLSKKFTRNVEKNTTIESDILISVQGTIGKVEYVFHNMYQGVFASEQLSKIKINKEKVHPGYIYAFLKSKLGQSQLVKYKTGSVIEWIRENNIASVVIPIPKDKGQEIGNEINNISKLQNKAYEKETQAINMIEKEIELWQKF</sequence>
<dbReference type="InterPro" id="IPR052021">
    <property type="entry name" value="Type-I_RS_S_subunit"/>
</dbReference>
<comment type="similarity">
    <text evidence="1">Belongs to the type-I restriction system S methylase family.</text>
</comment>
<evidence type="ECO:0000256" key="3">
    <source>
        <dbReference type="ARBA" id="ARBA00023125"/>
    </source>
</evidence>
<evidence type="ECO:0000256" key="2">
    <source>
        <dbReference type="ARBA" id="ARBA00022747"/>
    </source>
</evidence>
<protein>
    <submittedName>
        <fullName evidence="5">Restriction endonuclease subunit S</fullName>
    </submittedName>
</protein>